<dbReference type="CDD" id="cd02440">
    <property type="entry name" value="AdoMet_MTases"/>
    <property type="match status" value="1"/>
</dbReference>
<keyword evidence="5" id="KW-1185">Reference proteome</keyword>
<keyword evidence="3" id="KW-0949">S-adenosyl-L-methionine</keyword>
<keyword evidence="2" id="KW-0808">Transferase</keyword>
<evidence type="ECO:0000313" key="4">
    <source>
        <dbReference type="EMBL" id="QEX15594.1"/>
    </source>
</evidence>
<evidence type="ECO:0000313" key="5">
    <source>
        <dbReference type="Proteomes" id="UP000326202"/>
    </source>
</evidence>
<protein>
    <recommendedName>
        <fullName evidence="6">Methyltransferase type 11 domain-containing protein</fullName>
    </recommendedName>
</protein>
<dbReference type="PROSITE" id="PS51681">
    <property type="entry name" value="SAM_MT_NNMT_PNMT_TEMT"/>
    <property type="match status" value="1"/>
</dbReference>
<dbReference type="Gene3D" id="3.40.50.150">
    <property type="entry name" value="Vaccinia Virus protein VP39"/>
    <property type="match status" value="1"/>
</dbReference>
<dbReference type="OrthoDB" id="465636at2"/>
<proteinExistence type="predicted"/>
<evidence type="ECO:0000256" key="3">
    <source>
        <dbReference type="ARBA" id="ARBA00022691"/>
    </source>
</evidence>
<dbReference type="GO" id="GO:0032259">
    <property type="term" value="P:methylation"/>
    <property type="evidence" value="ECO:0007669"/>
    <property type="project" value="UniProtKB-KW"/>
</dbReference>
<dbReference type="InterPro" id="IPR029063">
    <property type="entry name" value="SAM-dependent_MTases_sf"/>
</dbReference>
<dbReference type="Proteomes" id="UP000326202">
    <property type="component" value="Chromosome"/>
</dbReference>
<accession>A0A5J6MDS5</accession>
<dbReference type="Pfam" id="PF01234">
    <property type="entry name" value="NNMT_PNMT_TEMT"/>
    <property type="match status" value="1"/>
</dbReference>
<dbReference type="EMBL" id="CP042906">
    <property type="protein sequence ID" value="QEX15594.1"/>
    <property type="molecule type" value="Genomic_DNA"/>
</dbReference>
<dbReference type="PANTHER" id="PTHR42912">
    <property type="entry name" value="METHYLTRANSFERASE"/>
    <property type="match status" value="1"/>
</dbReference>
<dbReference type="GO" id="GO:0008168">
    <property type="term" value="F:methyltransferase activity"/>
    <property type="evidence" value="ECO:0007669"/>
    <property type="project" value="UniProtKB-KW"/>
</dbReference>
<organism evidence="4 5">
    <name type="scientific">Hypericibacter terrae</name>
    <dbReference type="NCBI Taxonomy" id="2602015"/>
    <lineage>
        <taxon>Bacteria</taxon>
        <taxon>Pseudomonadati</taxon>
        <taxon>Pseudomonadota</taxon>
        <taxon>Alphaproteobacteria</taxon>
        <taxon>Rhodospirillales</taxon>
        <taxon>Dongiaceae</taxon>
        <taxon>Hypericibacter</taxon>
    </lineage>
</organism>
<dbReference type="KEGG" id="htq:FRZ44_08810"/>
<dbReference type="SUPFAM" id="SSF53335">
    <property type="entry name" value="S-adenosyl-L-methionine-dependent methyltransferases"/>
    <property type="match status" value="1"/>
</dbReference>
<sequence>MTFLDSAPEDVFASGAYWREYYAELGHENAAAGEFLHEIAGPLARRRRLRVLDAGCGPTALYWTLFVPGDNEVEGFDLNPANIAAARLQLENAKRGDTDAALTVAAEHAVGLLRLEDTAAGHTRRKAKQIKSLAVGDLTKPWPAGRDQFDFVQSVFALECLPRWEEFEFALGEACRVLKPGGRLALVNVSRTDEWHCDGRGFPTLNLTRERMEGCIAKAGLRLLECREVESQDVSIRDQGYGSIILTAAEKSPSARPRT</sequence>
<evidence type="ECO:0000256" key="1">
    <source>
        <dbReference type="ARBA" id="ARBA00022603"/>
    </source>
</evidence>
<evidence type="ECO:0008006" key="6">
    <source>
        <dbReference type="Google" id="ProtNLM"/>
    </source>
</evidence>
<dbReference type="InterPro" id="IPR050508">
    <property type="entry name" value="Methyltransf_Superfamily"/>
</dbReference>
<dbReference type="AlphaFoldDB" id="A0A5J6MDS5"/>
<dbReference type="RefSeq" id="WP_151176031.1">
    <property type="nucleotide sequence ID" value="NZ_CP042906.1"/>
</dbReference>
<dbReference type="InterPro" id="IPR000940">
    <property type="entry name" value="NNMT_TEMT_trans"/>
</dbReference>
<evidence type="ECO:0000256" key="2">
    <source>
        <dbReference type="ARBA" id="ARBA00022679"/>
    </source>
</evidence>
<name>A0A5J6MDS5_9PROT</name>
<reference evidence="4 5" key="1">
    <citation type="submission" date="2019-08" db="EMBL/GenBank/DDBJ databases">
        <title>Hyperibacter terrae gen. nov., sp. nov. and Hyperibacter viscosus sp. nov., two new members in the family Rhodospirillaceae isolated from the rhizosphere of Hypericum perforatum.</title>
        <authorList>
            <person name="Noviana Z."/>
        </authorList>
    </citation>
    <scope>NUCLEOTIDE SEQUENCE [LARGE SCALE GENOMIC DNA]</scope>
    <source>
        <strain evidence="4 5">R5913</strain>
    </source>
</reference>
<keyword evidence="1" id="KW-0489">Methyltransferase</keyword>
<gene>
    <name evidence="4" type="ORF">FRZ44_08810</name>
</gene>